<feature type="transmembrane region" description="Helical" evidence="3">
    <location>
        <begin position="103"/>
        <end position="126"/>
    </location>
</feature>
<keyword evidence="3" id="KW-0812">Transmembrane</keyword>
<feature type="transmembrane region" description="Helical" evidence="3">
    <location>
        <begin position="413"/>
        <end position="430"/>
    </location>
</feature>
<evidence type="ECO:0000313" key="4">
    <source>
        <dbReference type="EMBL" id="MEX5284127.1"/>
    </source>
</evidence>
<evidence type="ECO:0000256" key="2">
    <source>
        <dbReference type="ARBA" id="ARBA00022448"/>
    </source>
</evidence>
<evidence type="ECO:0000256" key="3">
    <source>
        <dbReference type="SAM" id="Phobius"/>
    </source>
</evidence>
<feature type="transmembrane region" description="Helical" evidence="3">
    <location>
        <begin position="175"/>
        <end position="192"/>
    </location>
</feature>
<feature type="transmembrane region" description="Helical" evidence="3">
    <location>
        <begin position="52"/>
        <end position="71"/>
    </location>
</feature>
<dbReference type="PANTHER" id="PTHR43337:SF1">
    <property type="entry name" value="XANTHINE_URACIL PERMEASE C887.17-RELATED"/>
    <property type="match status" value="1"/>
</dbReference>
<reference evidence="4 5" key="1">
    <citation type="submission" date="2023-04" db="EMBL/GenBank/DDBJ databases">
        <title>Genome Sequence of Selenomonas sputigena ATCC 33150.</title>
        <authorList>
            <person name="Miller D.P."/>
            <person name="Anvari S."/>
            <person name="Polson S.W."/>
            <person name="Macdonald M."/>
            <person name="Mcdowell J.V."/>
        </authorList>
    </citation>
    <scope>NUCLEOTIDE SEQUENCE [LARGE SCALE GENOMIC DNA]</scope>
    <source>
        <strain evidence="4 5">ATCC 33150</strain>
    </source>
</reference>
<feature type="transmembrane region" description="Helical" evidence="3">
    <location>
        <begin position="21"/>
        <end position="40"/>
    </location>
</feature>
<keyword evidence="5" id="KW-1185">Reference proteome</keyword>
<feature type="transmembrane region" description="Helical" evidence="3">
    <location>
        <begin position="78"/>
        <end position="97"/>
    </location>
</feature>
<dbReference type="RefSeq" id="WP_368845859.1">
    <property type="nucleotide sequence ID" value="NZ_CP194411.1"/>
</dbReference>
<feature type="transmembrane region" description="Helical" evidence="3">
    <location>
        <begin position="199"/>
        <end position="223"/>
    </location>
</feature>
<keyword evidence="3" id="KW-0472">Membrane</keyword>
<keyword evidence="3" id="KW-1133">Transmembrane helix</keyword>
<feature type="transmembrane region" description="Helical" evidence="3">
    <location>
        <begin position="138"/>
        <end position="155"/>
    </location>
</feature>
<accession>A0ABV3X3B4</accession>
<keyword evidence="2" id="KW-0813">Transport</keyword>
<feature type="transmembrane region" description="Helical" evidence="3">
    <location>
        <begin position="281"/>
        <end position="301"/>
    </location>
</feature>
<feature type="transmembrane region" description="Helical" evidence="3">
    <location>
        <begin position="243"/>
        <end position="269"/>
    </location>
</feature>
<dbReference type="InterPro" id="IPR045018">
    <property type="entry name" value="Azg-like"/>
</dbReference>
<comment type="caution">
    <text evidence="4">The sequence shown here is derived from an EMBL/GenBank/DDBJ whole genome shotgun (WGS) entry which is preliminary data.</text>
</comment>
<gene>
    <name evidence="4" type="ORF">QCO44_00495</name>
</gene>
<feature type="transmembrane region" description="Helical" evidence="3">
    <location>
        <begin position="338"/>
        <end position="359"/>
    </location>
</feature>
<evidence type="ECO:0000313" key="5">
    <source>
        <dbReference type="Proteomes" id="UP001559623"/>
    </source>
</evidence>
<feature type="transmembrane region" description="Helical" evidence="3">
    <location>
        <begin position="371"/>
        <end position="401"/>
    </location>
</feature>
<sequence>MAVRKIFSLLTRNSGWIPWGREFKGGVLTALSLLASLLVVPELWARTGVPLIGAYTAAVFAAALVTFALAFAVRQPIAAAPAVGINVWLVYGVVYRMGVPWQAVMAVSFCAALLLLLSVVTPLHRFFLSAVPPCIREAARGGLGLLVVFWGLQMGKLVVGSPTTVTMLGSFSEPAVFFALLGLAVALALWAMGIQGAAFWAAALAGAAALAEGFLVLPEAPFILPEGLDRTVFSLDFAAMNQLLGVVLALWLVLFFETFGVLAAFGHGAEKSCELPGKRPFLVLALGNALAALLGTGPLALAKESAAGIAVGARKGAAAMVTALFLLLFVFMEPVAAALLDFPSVIAPALIFSGVSLLQGVQLHWHEPSEVAAFFAVLLVTPLSFSVTAGLGAGVIAYVFLEAFSGRGRKLPPATLLLAVFFVLHFAYVTL</sequence>
<feature type="transmembrane region" description="Helical" evidence="3">
    <location>
        <begin position="307"/>
        <end position="331"/>
    </location>
</feature>
<comment type="subcellular location">
    <subcellularLocation>
        <location evidence="1">Endomembrane system</location>
        <topology evidence="1">Multi-pass membrane protein</topology>
    </subcellularLocation>
</comment>
<name>A0ABV3X3B4_9FIRM</name>
<organism evidence="4 5">
    <name type="scientific">Selenomonas sputigena</name>
    <dbReference type="NCBI Taxonomy" id="69823"/>
    <lineage>
        <taxon>Bacteria</taxon>
        <taxon>Bacillati</taxon>
        <taxon>Bacillota</taxon>
        <taxon>Negativicutes</taxon>
        <taxon>Selenomonadales</taxon>
        <taxon>Selenomonadaceae</taxon>
        <taxon>Selenomonas</taxon>
    </lineage>
</organism>
<dbReference type="PANTHER" id="PTHR43337">
    <property type="entry name" value="XANTHINE/URACIL PERMEASE C887.17-RELATED"/>
    <property type="match status" value="1"/>
</dbReference>
<evidence type="ECO:0000256" key="1">
    <source>
        <dbReference type="ARBA" id="ARBA00004127"/>
    </source>
</evidence>
<dbReference type="EMBL" id="JARVLH010000001">
    <property type="protein sequence ID" value="MEX5284127.1"/>
    <property type="molecule type" value="Genomic_DNA"/>
</dbReference>
<protein>
    <submittedName>
        <fullName evidence="4">NCS2 family permease</fullName>
    </submittedName>
</protein>
<proteinExistence type="predicted"/>
<dbReference type="Proteomes" id="UP001559623">
    <property type="component" value="Unassembled WGS sequence"/>
</dbReference>